<keyword evidence="1" id="KW-1133">Transmembrane helix</keyword>
<reference evidence="2 3" key="1">
    <citation type="journal article" date="2016" name="Nat. Commun.">
        <title>Thousands of microbial genomes shed light on interconnected biogeochemical processes in an aquifer system.</title>
        <authorList>
            <person name="Anantharaman K."/>
            <person name="Brown C.T."/>
            <person name="Hug L.A."/>
            <person name="Sharon I."/>
            <person name="Castelle C.J."/>
            <person name="Probst A.J."/>
            <person name="Thomas B.C."/>
            <person name="Singh A."/>
            <person name="Wilkins M.J."/>
            <person name="Karaoz U."/>
            <person name="Brodie E.L."/>
            <person name="Williams K.H."/>
            <person name="Hubbard S.S."/>
            <person name="Banfield J.F."/>
        </authorList>
    </citation>
    <scope>NUCLEOTIDE SEQUENCE [LARGE SCALE GENOMIC DNA]</scope>
</reference>
<feature type="transmembrane region" description="Helical" evidence="1">
    <location>
        <begin position="20"/>
        <end position="38"/>
    </location>
</feature>
<proteinExistence type="predicted"/>
<keyword evidence="1" id="KW-0472">Membrane</keyword>
<evidence type="ECO:0000256" key="1">
    <source>
        <dbReference type="SAM" id="Phobius"/>
    </source>
</evidence>
<evidence type="ECO:0000313" key="3">
    <source>
        <dbReference type="Proteomes" id="UP000176355"/>
    </source>
</evidence>
<dbReference type="AlphaFoldDB" id="A0A1G2P4G7"/>
<organism evidence="2 3">
    <name type="scientific">Candidatus Taylorbacteria bacterium RIFCSPLOWO2_12_FULL_44_15c</name>
    <dbReference type="NCBI Taxonomy" id="1802333"/>
    <lineage>
        <taxon>Bacteria</taxon>
        <taxon>Candidatus Tayloriibacteriota</taxon>
    </lineage>
</organism>
<dbReference type="Proteomes" id="UP000176355">
    <property type="component" value="Unassembled WGS sequence"/>
</dbReference>
<name>A0A1G2P4G7_9BACT</name>
<comment type="caution">
    <text evidence="2">The sequence shown here is derived from an EMBL/GenBank/DDBJ whole genome shotgun (WGS) entry which is preliminary data.</text>
</comment>
<gene>
    <name evidence="2" type="ORF">A3G03_00765</name>
</gene>
<sequence length="113" mass="12619">MFFNIIKKLQLLPPEKRQMLALFLSITATAMIFGLWLTTFNIGGTSDKTATEKIPTASPFAAITGAFKNLTEELSDRIGQFSDQISNFQKTEVWNSYSEASTTIQQTFEITGQ</sequence>
<evidence type="ECO:0000313" key="2">
    <source>
        <dbReference type="EMBL" id="OHA43238.1"/>
    </source>
</evidence>
<accession>A0A1G2P4G7</accession>
<dbReference type="EMBL" id="MHSL01000028">
    <property type="protein sequence ID" value="OHA43238.1"/>
    <property type="molecule type" value="Genomic_DNA"/>
</dbReference>
<keyword evidence="1" id="KW-0812">Transmembrane</keyword>
<dbReference type="STRING" id="1802333.A3G03_00765"/>
<protein>
    <submittedName>
        <fullName evidence="2">Uncharacterized protein</fullName>
    </submittedName>
</protein>